<dbReference type="InterPro" id="IPR000115">
    <property type="entry name" value="PRibGlycinamide_synth"/>
</dbReference>
<comment type="caution">
    <text evidence="2">The sequence shown here is derived from an EMBL/GenBank/DDBJ whole genome shotgun (WGS) entry which is preliminary data.</text>
</comment>
<protein>
    <recommendedName>
        <fullName evidence="1">Phosphoribosylglycinamide synthetase N-terminal domain-containing protein</fullName>
    </recommendedName>
</protein>
<dbReference type="InterPro" id="IPR016185">
    <property type="entry name" value="PreATP-grasp_dom_sf"/>
</dbReference>
<evidence type="ECO:0000259" key="1">
    <source>
        <dbReference type="Pfam" id="PF02844"/>
    </source>
</evidence>
<dbReference type="Gene3D" id="3.40.50.20">
    <property type="match status" value="1"/>
</dbReference>
<dbReference type="PANTHER" id="PTHR43472:SF1">
    <property type="entry name" value="PHOSPHORIBOSYLAMINE--GLYCINE LIGASE, CHLOROPLASTIC"/>
    <property type="match status" value="1"/>
</dbReference>
<sequence length="79" mass="8309">ILGDIIVPHPPEKVTALVRLRAYSSHSRIVVMAERVLVVGGGGREHALAWKLAQSSQVQQVLVVPGNAGTANCGKISNS</sequence>
<dbReference type="PANTHER" id="PTHR43472">
    <property type="entry name" value="PHOSPHORIBOSYLAMINE--GLYCINE LIGASE"/>
    <property type="match status" value="1"/>
</dbReference>
<proteinExistence type="predicted"/>
<dbReference type="Proteomes" id="UP001469553">
    <property type="component" value="Unassembled WGS sequence"/>
</dbReference>
<evidence type="ECO:0000313" key="3">
    <source>
        <dbReference type="Proteomes" id="UP001469553"/>
    </source>
</evidence>
<evidence type="ECO:0000313" key="2">
    <source>
        <dbReference type="EMBL" id="MEQ2317136.1"/>
    </source>
</evidence>
<organism evidence="2 3">
    <name type="scientific">Ameca splendens</name>
    <dbReference type="NCBI Taxonomy" id="208324"/>
    <lineage>
        <taxon>Eukaryota</taxon>
        <taxon>Metazoa</taxon>
        <taxon>Chordata</taxon>
        <taxon>Craniata</taxon>
        <taxon>Vertebrata</taxon>
        <taxon>Euteleostomi</taxon>
        <taxon>Actinopterygii</taxon>
        <taxon>Neopterygii</taxon>
        <taxon>Teleostei</taxon>
        <taxon>Neoteleostei</taxon>
        <taxon>Acanthomorphata</taxon>
        <taxon>Ovalentaria</taxon>
        <taxon>Atherinomorphae</taxon>
        <taxon>Cyprinodontiformes</taxon>
        <taxon>Goodeidae</taxon>
        <taxon>Ameca</taxon>
    </lineage>
</organism>
<accession>A0ABV1AFX2</accession>
<keyword evidence="3" id="KW-1185">Reference proteome</keyword>
<feature type="domain" description="Phosphoribosylglycinamide synthetase N-terminal" evidence="1">
    <location>
        <begin position="35"/>
        <end position="75"/>
    </location>
</feature>
<reference evidence="2 3" key="1">
    <citation type="submission" date="2021-06" db="EMBL/GenBank/DDBJ databases">
        <authorList>
            <person name="Palmer J.M."/>
        </authorList>
    </citation>
    <scope>NUCLEOTIDE SEQUENCE [LARGE SCALE GENOMIC DNA]</scope>
    <source>
        <strain evidence="2 3">AS_MEX2019</strain>
        <tissue evidence="2">Muscle</tissue>
    </source>
</reference>
<feature type="non-terminal residue" evidence="2">
    <location>
        <position position="1"/>
    </location>
</feature>
<name>A0ABV1AFX2_9TELE</name>
<dbReference type="InterPro" id="IPR020562">
    <property type="entry name" value="PRibGlycinamide_synth_N"/>
</dbReference>
<dbReference type="Pfam" id="PF02844">
    <property type="entry name" value="GARS_N"/>
    <property type="match status" value="1"/>
</dbReference>
<dbReference type="SUPFAM" id="SSF52440">
    <property type="entry name" value="PreATP-grasp domain"/>
    <property type="match status" value="1"/>
</dbReference>
<gene>
    <name evidence="2" type="ORF">AMECASPLE_039691</name>
</gene>
<dbReference type="EMBL" id="JAHRIP010093463">
    <property type="protein sequence ID" value="MEQ2317136.1"/>
    <property type="molecule type" value="Genomic_DNA"/>
</dbReference>
<feature type="non-terminal residue" evidence="2">
    <location>
        <position position="79"/>
    </location>
</feature>